<dbReference type="Gene3D" id="3.20.20.70">
    <property type="entry name" value="Aldolase class I"/>
    <property type="match status" value="1"/>
</dbReference>
<keyword evidence="4" id="KW-1185">Reference proteome</keyword>
<dbReference type="PANTHER" id="PTHR43656">
    <property type="entry name" value="BINDING OXIDOREDUCTASE, PUTATIVE (AFU_ORTHOLOGUE AFUA_2G08260)-RELATED"/>
    <property type="match status" value="1"/>
</dbReference>
<evidence type="ECO:0000313" key="4">
    <source>
        <dbReference type="Proteomes" id="UP000654573"/>
    </source>
</evidence>
<protein>
    <submittedName>
        <fullName evidence="3">Uncharacterized protein</fullName>
    </submittedName>
</protein>
<sequence length="102" mass="11262">MKHEPYAYTKKSDFLADAARLRRGLLFLEDRSVLNRTLEVNGKTIPNRLLAQPIEGGDALVSGAPSERTVKRYCELAAGGSGVIWMESISVNQEGKSVPRQM</sequence>
<evidence type="ECO:0000256" key="2">
    <source>
        <dbReference type="ARBA" id="ARBA00023002"/>
    </source>
</evidence>
<dbReference type="PANTHER" id="PTHR43656:SF2">
    <property type="entry name" value="BINDING OXIDOREDUCTASE, PUTATIVE (AFU_ORTHOLOGUE AFUA_2G08260)-RELATED"/>
    <property type="match status" value="1"/>
</dbReference>
<evidence type="ECO:0000256" key="1">
    <source>
        <dbReference type="ARBA" id="ARBA00022630"/>
    </source>
</evidence>
<reference evidence="3 4" key="1">
    <citation type="submission" date="2020-08" db="EMBL/GenBank/DDBJ databases">
        <title>Genome public.</title>
        <authorList>
            <person name="Liu C."/>
            <person name="Sun Q."/>
        </authorList>
    </citation>
    <scope>NUCLEOTIDE SEQUENCE [LARGE SCALE GENOMIC DNA]</scope>
    <source>
        <strain evidence="3 4">NSJ-34</strain>
    </source>
</reference>
<organism evidence="3 4">
    <name type="scientific">Blautia celeris</name>
    <dbReference type="NCBI Taxonomy" id="2763026"/>
    <lineage>
        <taxon>Bacteria</taxon>
        <taxon>Bacillati</taxon>
        <taxon>Bacillota</taxon>
        <taxon>Clostridia</taxon>
        <taxon>Lachnospirales</taxon>
        <taxon>Lachnospiraceae</taxon>
        <taxon>Blautia</taxon>
    </lineage>
</organism>
<dbReference type="EMBL" id="JACOOU010000001">
    <property type="protein sequence ID" value="MBC5671035.1"/>
    <property type="molecule type" value="Genomic_DNA"/>
</dbReference>
<dbReference type="InterPro" id="IPR013785">
    <property type="entry name" value="Aldolase_TIM"/>
</dbReference>
<dbReference type="SUPFAM" id="SSF51395">
    <property type="entry name" value="FMN-linked oxidoreductases"/>
    <property type="match status" value="1"/>
</dbReference>
<name>A0ABR7F8W9_9FIRM</name>
<dbReference type="RefSeq" id="WP_054350607.1">
    <property type="nucleotide sequence ID" value="NZ_JACOOU010000001.1"/>
</dbReference>
<keyword evidence="1" id="KW-0285">Flavoprotein</keyword>
<comment type="caution">
    <text evidence="3">The sequence shown here is derived from an EMBL/GenBank/DDBJ whole genome shotgun (WGS) entry which is preliminary data.</text>
</comment>
<dbReference type="InterPro" id="IPR051799">
    <property type="entry name" value="NADH_flavin_oxidoreductase"/>
</dbReference>
<evidence type="ECO:0000313" key="3">
    <source>
        <dbReference type="EMBL" id="MBC5671035.1"/>
    </source>
</evidence>
<proteinExistence type="predicted"/>
<dbReference type="Proteomes" id="UP000654573">
    <property type="component" value="Unassembled WGS sequence"/>
</dbReference>
<keyword evidence="2" id="KW-0560">Oxidoreductase</keyword>
<accession>A0ABR7F8W9</accession>
<gene>
    <name evidence="3" type="ORF">H8S76_02145</name>
</gene>